<dbReference type="InterPro" id="IPR036365">
    <property type="entry name" value="PGBD-like_sf"/>
</dbReference>
<proteinExistence type="predicted"/>
<accession>A0A7W8QIA2</accession>
<evidence type="ECO:0000256" key="1">
    <source>
        <dbReference type="SAM" id="SignalP"/>
    </source>
</evidence>
<dbReference type="RefSeq" id="WP_184387613.1">
    <property type="nucleotide sequence ID" value="NZ_BAAAJD010000157.1"/>
</dbReference>
<feature type="domain" description="Peptidoglycan binding-like" evidence="2">
    <location>
        <begin position="60"/>
        <end position="110"/>
    </location>
</feature>
<feature type="chain" id="PRO_5031529754" evidence="1">
    <location>
        <begin position="31"/>
        <end position="185"/>
    </location>
</feature>
<dbReference type="InterPro" id="IPR002477">
    <property type="entry name" value="Peptidoglycan-bd-like"/>
</dbReference>
<dbReference type="Gene3D" id="1.10.101.10">
    <property type="entry name" value="PGBD-like superfamily/PGBD"/>
    <property type="match status" value="2"/>
</dbReference>
<dbReference type="SUPFAM" id="SSF47090">
    <property type="entry name" value="PGBD-like"/>
    <property type="match status" value="2"/>
</dbReference>
<dbReference type="AlphaFoldDB" id="A0A7W8QIA2"/>
<dbReference type="InterPro" id="IPR036366">
    <property type="entry name" value="PGBDSf"/>
</dbReference>
<feature type="signal peptide" evidence="1">
    <location>
        <begin position="1"/>
        <end position="30"/>
    </location>
</feature>
<dbReference type="InterPro" id="IPR006311">
    <property type="entry name" value="TAT_signal"/>
</dbReference>
<dbReference type="PROSITE" id="PS51318">
    <property type="entry name" value="TAT"/>
    <property type="match status" value="1"/>
</dbReference>
<sequence length="185" mass="19381">MVNRNRIALLVATGAAAAALGFAGAPAALADGPDTPRTTVVEIEALEWPEFREGESAWQIASAQYLLKAYGYYDGEATGDFDGATADAVRAYQEAKDLPDSGALDAETWNDLRNDFGEVGPGATGDRVRAVQHALVHGYGYDLDVDGNYGSGTAAAVTEFQTVQEIDADGYTGPITFRALITGGV</sequence>
<feature type="domain" description="Peptidoglycan binding-like" evidence="2">
    <location>
        <begin position="124"/>
        <end position="180"/>
    </location>
</feature>
<dbReference type="GO" id="GO:0016787">
    <property type="term" value="F:hydrolase activity"/>
    <property type="evidence" value="ECO:0007669"/>
    <property type="project" value="UniProtKB-KW"/>
</dbReference>
<keyword evidence="1" id="KW-0732">Signal</keyword>
<organism evidence="3 4">
    <name type="scientific">Nocardiopsis composta</name>
    <dbReference type="NCBI Taxonomy" id="157465"/>
    <lineage>
        <taxon>Bacteria</taxon>
        <taxon>Bacillati</taxon>
        <taxon>Actinomycetota</taxon>
        <taxon>Actinomycetes</taxon>
        <taxon>Streptosporangiales</taxon>
        <taxon>Nocardiopsidaceae</taxon>
        <taxon>Nocardiopsis</taxon>
    </lineage>
</organism>
<keyword evidence="4" id="KW-1185">Reference proteome</keyword>
<gene>
    <name evidence="3" type="ORF">HDA36_000125</name>
</gene>
<reference evidence="3 4" key="1">
    <citation type="submission" date="2020-08" db="EMBL/GenBank/DDBJ databases">
        <title>Sequencing the genomes of 1000 actinobacteria strains.</title>
        <authorList>
            <person name="Klenk H.-P."/>
        </authorList>
    </citation>
    <scope>NUCLEOTIDE SEQUENCE [LARGE SCALE GENOMIC DNA]</scope>
    <source>
        <strain evidence="3 4">DSM 44551</strain>
    </source>
</reference>
<evidence type="ECO:0000313" key="4">
    <source>
        <dbReference type="Proteomes" id="UP000572635"/>
    </source>
</evidence>
<protein>
    <submittedName>
        <fullName evidence="3">Peptidoglycan hydrolase-like protein with peptidoglycan-binding domain</fullName>
    </submittedName>
</protein>
<dbReference type="Pfam" id="PF01471">
    <property type="entry name" value="PG_binding_1"/>
    <property type="match status" value="2"/>
</dbReference>
<dbReference type="EMBL" id="JACHDB010000001">
    <property type="protein sequence ID" value="MBB5430041.1"/>
    <property type="molecule type" value="Genomic_DNA"/>
</dbReference>
<keyword evidence="3" id="KW-0378">Hydrolase</keyword>
<evidence type="ECO:0000259" key="2">
    <source>
        <dbReference type="Pfam" id="PF01471"/>
    </source>
</evidence>
<dbReference type="Proteomes" id="UP000572635">
    <property type="component" value="Unassembled WGS sequence"/>
</dbReference>
<evidence type="ECO:0000313" key="3">
    <source>
        <dbReference type="EMBL" id="MBB5430041.1"/>
    </source>
</evidence>
<comment type="caution">
    <text evidence="3">The sequence shown here is derived from an EMBL/GenBank/DDBJ whole genome shotgun (WGS) entry which is preliminary data.</text>
</comment>
<name>A0A7W8QIA2_9ACTN</name>